<name>A0AAE8N7D6_9PEZI</name>
<reference evidence="3" key="1">
    <citation type="submission" date="2018-03" db="EMBL/GenBank/DDBJ databases">
        <authorList>
            <person name="Guldener U."/>
        </authorList>
    </citation>
    <scope>NUCLEOTIDE SEQUENCE</scope>
</reference>
<evidence type="ECO:0000256" key="1">
    <source>
        <dbReference type="ARBA" id="ARBA00022737"/>
    </source>
</evidence>
<proteinExistence type="predicted"/>
<keyword evidence="1" id="KW-0677">Repeat</keyword>
<sequence length="1232" mass="138856">MGSVARPRATVYTERNEGIQIGEHHESTSCKHVTNQNVQVGEHHEHIGVKHEYNYHQEAAPGVDAYFRGLGVDPEDSRTKVLGSAGDKPIKSCWDRILARPEFTAWQKTEDSSILWVPDGGKVFVGYFFCRDMDSTMNTAISILKGLIYGLGQEDRALMQFLSDNFKSPDDINGTGIDALWGILARMLSYSASLGSIYLVVDALDECREEREVQTFLNFVRKASFRRPVKWVFTSRQSPQLRRSLSSGMGVYTIDLDTSKEVAESVDKYLDLVVGANQQFLVPQRQQILDFLRSNAEKTFLYVSLVLEDLRMAADVDISKRLSDLKNNVHGESVYRPYRLMIQRVLKRDEDEGTTMLQDLLKAVLLATQALSIPELAIAAGLPPEFYCTNSESIGHRRTVELVQKCGHILRFTEDKVYLVHQSAKDYLTTGDEGDERPFLSHSSPREHARLAERGLQALGPELLPIPDLSTWDSLTDTSPSQKFLQTMKSLRYIYCHWTHHIVEAQGKFTDWALVERFLETGLLAWVEIMGHLDQIQRCVDMVQELRAAISSEGESAIASQRIKALLDDAFQFLVRYRLIIQAHPRQVYFLAKYFTPKSSPTRKNYEHIPCCLSIGNDPPVDWDPCQFTLHVSGHQWGDKDQRKVTAPRYDRSGFNLTDGKGYFSFTSRDFRVSFSADSRTISVGSCTLGRNVLRWNVGDGSFAGSFDATEDGIAHSDDGRLIASWSDKGLGVWEVETRNLICRLENSPSDCQFTAVRIARDGSAIAVAFDEFSMFRKTKRRLKLWDAREGSFLQEINVAGDTPIRDVNFTRDGRTLLVYIGRTLLLHDMRTYKTHQVPLEDILEPNGVAFSDGGSILVVVTRSLVAFYRVDPLSELARWSVPRDNNGLDAYFYQEQWLTRAKPNFGIEVAISEDAKTPALSFRDSIAFFRLEERPLRPTYHTTTKYRTPIEDTDFFQSKLPVIDSIRFSPCGRYPACARNDDAISIWDVRASCRTQPSQPSTPNGLVLPYPFFGCWDGFVSIPIYSPDGKVCGTRSADHVELWEVATASIKLQFKGTSSLGSCDIYDYIVNRFAWSFSPDSKFAVTVVTRRIYIVNTYDWSHVERTLPGYIATMAFNSQSTHLALATSTSPPLVLLFDTASGKCILHYGADCEGIQAITFASSGTLMAGGAASKTFIYYVWEKSDHSGAGSPRDPLRIKTPRTDMRALGMGFMKILRMEFLQDNFTAVSII</sequence>
<accession>A0AAE8N7D6</accession>
<dbReference type="PANTHER" id="PTHR10039">
    <property type="entry name" value="AMELOGENIN"/>
    <property type="match status" value="1"/>
</dbReference>
<evidence type="ECO:0000313" key="4">
    <source>
        <dbReference type="Proteomes" id="UP001187682"/>
    </source>
</evidence>
<dbReference type="AlphaFoldDB" id="A0AAE8N7D6"/>
<evidence type="ECO:0000313" key="3">
    <source>
        <dbReference type="EMBL" id="SPO06799.1"/>
    </source>
</evidence>
<feature type="domain" description="Nephrocystin 3-like N-terminal" evidence="2">
    <location>
        <begin position="125"/>
        <end position="236"/>
    </location>
</feature>
<protein>
    <recommendedName>
        <fullName evidence="2">Nephrocystin 3-like N-terminal domain-containing protein</fullName>
    </recommendedName>
</protein>
<dbReference type="Proteomes" id="UP001187682">
    <property type="component" value="Unassembled WGS sequence"/>
</dbReference>
<dbReference type="PANTHER" id="PTHR10039:SF14">
    <property type="entry name" value="NACHT DOMAIN-CONTAINING PROTEIN"/>
    <property type="match status" value="1"/>
</dbReference>
<evidence type="ECO:0000259" key="2">
    <source>
        <dbReference type="Pfam" id="PF24883"/>
    </source>
</evidence>
<keyword evidence="4" id="KW-1185">Reference proteome</keyword>
<dbReference type="InterPro" id="IPR056884">
    <property type="entry name" value="NPHP3-like_N"/>
</dbReference>
<dbReference type="Pfam" id="PF24883">
    <property type="entry name" value="NPHP3_N"/>
    <property type="match status" value="1"/>
</dbReference>
<comment type="caution">
    <text evidence="3">The sequence shown here is derived from an EMBL/GenBank/DDBJ whole genome shotgun (WGS) entry which is preliminary data.</text>
</comment>
<organism evidence="3 4">
    <name type="scientific">Cephalotrichum gorgonifer</name>
    <dbReference type="NCBI Taxonomy" id="2041049"/>
    <lineage>
        <taxon>Eukaryota</taxon>
        <taxon>Fungi</taxon>
        <taxon>Dikarya</taxon>
        <taxon>Ascomycota</taxon>
        <taxon>Pezizomycotina</taxon>
        <taxon>Sordariomycetes</taxon>
        <taxon>Hypocreomycetidae</taxon>
        <taxon>Microascales</taxon>
        <taxon>Microascaceae</taxon>
        <taxon>Cephalotrichum</taxon>
    </lineage>
</organism>
<dbReference type="EMBL" id="ONZQ02000017">
    <property type="protein sequence ID" value="SPO06799.1"/>
    <property type="molecule type" value="Genomic_DNA"/>
</dbReference>
<dbReference type="Gene3D" id="2.130.10.10">
    <property type="entry name" value="YVTN repeat-like/Quinoprotein amine dehydrogenase"/>
    <property type="match status" value="2"/>
</dbReference>
<gene>
    <name evidence="3" type="ORF">DNG_09493</name>
</gene>
<dbReference type="SUPFAM" id="SSF82171">
    <property type="entry name" value="DPP6 N-terminal domain-like"/>
    <property type="match status" value="1"/>
</dbReference>
<dbReference type="InterPro" id="IPR015943">
    <property type="entry name" value="WD40/YVTN_repeat-like_dom_sf"/>
</dbReference>